<feature type="chain" id="PRO_5046489105" evidence="2">
    <location>
        <begin position="27"/>
        <end position="114"/>
    </location>
</feature>
<evidence type="ECO:0000313" key="3">
    <source>
        <dbReference type="EMBL" id="WZF89984.1"/>
    </source>
</evidence>
<sequence>MKTRTSSILAAGALASALLMSSPALMADDHGYKHRGDRHDMAEMCENLKDGKGKFNREERQQEMAERREAMAERLKLNDEQREIWNQMHEERREKHEKRMKNWQEELKKRCAKS</sequence>
<evidence type="ECO:0000313" key="4">
    <source>
        <dbReference type="Proteomes" id="UP001475781"/>
    </source>
</evidence>
<feature type="signal peptide" evidence="2">
    <location>
        <begin position="1"/>
        <end position="26"/>
    </location>
</feature>
<accession>A0ABZ2W6G6</accession>
<evidence type="ECO:0000256" key="2">
    <source>
        <dbReference type="SAM" id="SignalP"/>
    </source>
</evidence>
<evidence type="ECO:0000256" key="1">
    <source>
        <dbReference type="SAM" id="MobiDB-lite"/>
    </source>
</evidence>
<proteinExistence type="predicted"/>
<name>A0ABZ2W6G6_9GAMM</name>
<keyword evidence="4" id="KW-1185">Reference proteome</keyword>
<gene>
    <name evidence="3" type="ORF">NLK58_07270</name>
</gene>
<organism evidence="3 4">
    <name type="scientific">Marinobacter metalliresistant</name>
    <dbReference type="NCBI Taxonomy" id="2961995"/>
    <lineage>
        <taxon>Bacteria</taxon>
        <taxon>Pseudomonadati</taxon>
        <taxon>Pseudomonadota</taxon>
        <taxon>Gammaproteobacteria</taxon>
        <taxon>Pseudomonadales</taxon>
        <taxon>Marinobacteraceae</taxon>
        <taxon>Marinobacter</taxon>
    </lineage>
</organism>
<keyword evidence="2" id="KW-0732">Signal</keyword>
<dbReference type="Proteomes" id="UP001475781">
    <property type="component" value="Chromosome"/>
</dbReference>
<feature type="region of interest" description="Disordered" evidence="1">
    <location>
        <begin position="91"/>
        <end position="114"/>
    </location>
</feature>
<reference evidence="3 4" key="1">
    <citation type="submission" date="2022-07" db="EMBL/GenBank/DDBJ databases">
        <title>A copper resistant bacterium isolated from sediment samples of deep sea hydrothermal areas.</title>
        <authorList>
            <person name="Zeng X."/>
        </authorList>
    </citation>
    <scope>NUCLEOTIDE SEQUENCE [LARGE SCALE GENOMIC DNA]</scope>
    <source>
        <strain evidence="4">CuT 6</strain>
    </source>
</reference>
<protein>
    <submittedName>
        <fullName evidence="3">Uncharacterized protein</fullName>
    </submittedName>
</protein>
<dbReference type="EMBL" id="CP101118">
    <property type="protein sequence ID" value="WZF89984.1"/>
    <property type="molecule type" value="Genomic_DNA"/>
</dbReference>
<feature type="compositionally biased region" description="Basic and acidic residues" evidence="1">
    <location>
        <begin position="100"/>
        <end position="114"/>
    </location>
</feature>
<dbReference type="RefSeq" id="WP_117617900.1">
    <property type="nucleotide sequence ID" value="NZ_CP101118.1"/>
</dbReference>